<evidence type="ECO:0000313" key="4">
    <source>
        <dbReference type="Proteomes" id="UP001501612"/>
    </source>
</evidence>
<dbReference type="Gene3D" id="3.90.1310.10">
    <property type="entry name" value="Penicillin-binding protein 2a (Domain 2)"/>
    <property type="match status" value="1"/>
</dbReference>
<evidence type="ECO:0000259" key="2">
    <source>
        <dbReference type="Pfam" id="PF21922"/>
    </source>
</evidence>
<evidence type="ECO:0000313" key="3">
    <source>
        <dbReference type="EMBL" id="GAA1905755.1"/>
    </source>
</evidence>
<dbReference type="SUPFAM" id="SSF56601">
    <property type="entry name" value="beta-lactamase/transpeptidase-like"/>
    <property type="match status" value="1"/>
</dbReference>
<protein>
    <submittedName>
        <fullName evidence="3">Penicillin-binding protein 2</fullName>
    </submittedName>
</protein>
<dbReference type="Pfam" id="PF00905">
    <property type="entry name" value="Transpeptidase"/>
    <property type="match status" value="1"/>
</dbReference>
<organism evidence="3 4">
    <name type="scientific">Nocardioides lentus</name>
    <dbReference type="NCBI Taxonomy" id="338077"/>
    <lineage>
        <taxon>Bacteria</taxon>
        <taxon>Bacillati</taxon>
        <taxon>Actinomycetota</taxon>
        <taxon>Actinomycetes</taxon>
        <taxon>Propionibacteriales</taxon>
        <taxon>Nocardioidaceae</taxon>
        <taxon>Nocardioides</taxon>
    </lineage>
</organism>
<dbReference type="PANTHER" id="PTHR30627:SF24">
    <property type="entry name" value="PENICILLIN-BINDING PROTEIN 4B"/>
    <property type="match status" value="1"/>
</dbReference>
<dbReference type="InterPro" id="IPR050515">
    <property type="entry name" value="Beta-lactam/transpept"/>
</dbReference>
<dbReference type="InterPro" id="IPR001460">
    <property type="entry name" value="PCN-bd_Tpept"/>
</dbReference>
<reference evidence="3 4" key="1">
    <citation type="journal article" date="2019" name="Int. J. Syst. Evol. Microbiol.">
        <title>The Global Catalogue of Microorganisms (GCM) 10K type strain sequencing project: providing services to taxonomists for standard genome sequencing and annotation.</title>
        <authorList>
            <consortium name="The Broad Institute Genomics Platform"/>
            <consortium name="The Broad Institute Genome Sequencing Center for Infectious Disease"/>
            <person name="Wu L."/>
            <person name="Ma J."/>
        </authorList>
    </citation>
    <scope>NUCLEOTIDE SEQUENCE [LARGE SCALE GENOMIC DNA]</scope>
    <source>
        <strain evidence="3 4">JCM 14046</strain>
    </source>
</reference>
<keyword evidence="4" id="KW-1185">Reference proteome</keyword>
<dbReference type="InterPro" id="IPR012338">
    <property type="entry name" value="Beta-lactam/transpept-like"/>
</dbReference>
<dbReference type="InterPro" id="IPR036138">
    <property type="entry name" value="PBP_dimer_sf"/>
</dbReference>
<dbReference type="SUPFAM" id="SSF56519">
    <property type="entry name" value="Penicillin binding protein dimerisation domain"/>
    <property type="match status" value="1"/>
</dbReference>
<accession>A0ABN2NWQ9</accession>
<sequence>MNRPIRTLAVFCMLLFGALMINATVLQYVNAGDLNANPSNRRVVDATFSRDRGAILVGREPVARSVPSDDEFEYQREYPAPFKYAHVTGYFSYFSQTGIERTYNPLLSGDDSRLFVTRLVDMVSNSEPVGGSVELTLDDGAQTAAFEGLEALGEGTEGAVVAIEPDTGRILAMVSSPSFDTNRFADHDFGALNDTFEELDAREDEPLLNRTIQTTLPPGSTFKIVTAAAALESGAYSSADDLVPGGSSYQLPLTDISIENGGRDCGTDTIPFTQAMEQSCNTTFLALADELGVEAMQEQAEAFGFNSEYLDDLPLQAESRYPGDLDEPQTALSGIGQSDVAATPLQMAMVSAGIANDGTVMKPYLVEELRSPDLDVLERTDPSDLSRAVDPDTAEVITEMMVNTVAEGTGTPGAIPGIDVAGKTGTAESAPGRPPYAWFTSFAPADDPQVAVAVLVEAAGQPAEIAGGTLGGPIARAVSEAVIDR</sequence>
<evidence type="ECO:0000259" key="1">
    <source>
        <dbReference type="Pfam" id="PF00905"/>
    </source>
</evidence>
<gene>
    <name evidence="3" type="ORF">GCM10009737_03200</name>
</gene>
<dbReference type="Proteomes" id="UP001501612">
    <property type="component" value="Unassembled WGS sequence"/>
</dbReference>
<proteinExistence type="predicted"/>
<dbReference type="Pfam" id="PF21922">
    <property type="entry name" value="PBP_dimer_2"/>
    <property type="match status" value="1"/>
</dbReference>
<dbReference type="Gene3D" id="3.40.710.10">
    <property type="entry name" value="DD-peptidase/beta-lactamase superfamily"/>
    <property type="match status" value="1"/>
</dbReference>
<dbReference type="RefSeq" id="WP_344002757.1">
    <property type="nucleotide sequence ID" value="NZ_BAAAMY010000001.1"/>
</dbReference>
<feature type="domain" description="Penicillin binding protein A dimerisation" evidence="2">
    <location>
        <begin position="52"/>
        <end position="133"/>
    </location>
</feature>
<dbReference type="InterPro" id="IPR054120">
    <property type="entry name" value="PBPA_dimer"/>
</dbReference>
<comment type="caution">
    <text evidence="3">The sequence shown here is derived from an EMBL/GenBank/DDBJ whole genome shotgun (WGS) entry which is preliminary data.</text>
</comment>
<name>A0ABN2NWQ9_9ACTN</name>
<feature type="domain" description="Penicillin-binding protein transpeptidase" evidence="1">
    <location>
        <begin position="158"/>
        <end position="479"/>
    </location>
</feature>
<dbReference type="EMBL" id="BAAAMY010000001">
    <property type="protein sequence ID" value="GAA1905755.1"/>
    <property type="molecule type" value="Genomic_DNA"/>
</dbReference>
<dbReference type="PANTHER" id="PTHR30627">
    <property type="entry name" value="PEPTIDOGLYCAN D,D-TRANSPEPTIDASE"/>
    <property type="match status" value="1"/>
</dbReference>